<dbReference type="InterPro" id="IPR011051">
    <property type="entry name" value="RmlC_Cupin_sf"/>
</dbReference>
<dbReference type="Pfam" id="PF05523">
    <property type="entry name" value="FdtA"/>
    <property type="match status" value="1"/>
</dbReference>
<dbReference type="Proteomes" id="UP000003844">
    <property type="component" value="Unassembled WGS sequence"/>
</dbReference>
<dbReference type="EMBL" id="JH594606">
    <property type="protein sequence ID" value="EHQ01414.1"/>
    <property type="molecule type" value="Genomic_DNA"/>
</dbReference>
<dbReference type="HOGENOM" id="CLU_127501_0_0_10"/>
<dbReference type="RefSeq" id="WP_006987736.1">
    <property type="nucleotide sequence ID" value="NZ_JH594606.1"/>
</dbReference>
<protein>
    <submittedName>
        <fullName evidence="2">WxcM-like domain-containing protein</fullName>
    </submittedName>
</protein>
<dbReference type="STRING" id="865937.Gilli_0707"/>
<evidence type="ECO:0000313" key="2">
    <source>
        <dbReference type="EMBL" id="EHQ01414.1"/>
    </source>
</evidence>
<evidence type="ECO:0000313" key="3">
    <source>
        <dbReference type="Proteomes" id="UP000003844"/>
    </source>
</evidence>
<dbReference type="CDD" id="cd20292">
    <property type="entry name" value="cupin_QdtA-like"/>
    <property type="match status" value="1"/>
</dbReference>
<dbReference type="eggNOG" id="COG0662">
    <property type="taxonomic scope" value="Bacteria"/>
</dbReference>
<accession>H2BS91</accession>
<dbReference type="AlphaFoldDB" id="H2BS91"/>
<organism evidence="2 3">
    <name type="scientific">Gillisia limnaea (strain DSM 15749 / LMG 21470 / R-8282)</name>
    <dbReference type="NCBI Taxonomy" id="865937"/>
    <lineage>
        <taxon>Bacteria</taxon>
        <taxon>Pseudomonadati</taxon>
        <taxon>Bacteroidota</taxon>
        <taxon>Flavobacteriia</taxon>
        <taxon>Flavobacteriales</taxon>
        <taxon>Flavobacteriaceae</taxon>
        <taxon>Gillisia</taxon>
    </lineage>
</organism>
<name>H2BS91_GILLR</name>
<dbReference type="SUPFAM" id="SSF51182">
    <property type="entry name" value="RmlC-like cupins"/>
    <property type="match status" value="1"/>
</dbReference>
<evidence type="ECO:0000259" key="1">
    <source>
        <dbReference type="Pfam" id="PF05523"/>
    </source>
</evidence>
<sequence length="139" mass="15795">MKLKNNTVFDCSIIDVSKVHNKAGNITVVENGKNIPFDVKRIYYLYDIPGGEARGGHAHYELEQYVIAASGSFNIMLDDGENRKIVTLNSPNLALHIVPGLWRELDNFSSGSISLVLASHLYDEKDYIREYEQFLKFKK</sequence>
<proteinExistence type="predicted"/>
<dbReference type="OrthoDB" id="9795513at2"/>
<feature type="domain" description="Sugar 3,4-ketoisomerase QdtA cupin" evidence="1">
    <location>
        <begin position="10"/>
        <end position="138"/>
    </location>
</feature>
<reference evidence="3" key="1">
    <citation type="journal article" date="2012" name="Stand. Genomic Sci.">
        <title>Genome sequence of the Antarctic rhodopsins-containing flavobacterium Gillisia limnaea type strain (R-8282(T)).</title>
        <authorList>
            <person name="Riedel T."/>
            <person name="Held B."/>
            <person name="Nolan M."/>
            <person name="Lucas S."/>
            <person name="Lapidus A."/>
            <person name="Tice H."/>
            <person name="Del Rio T.G."/>
            <person name="Cheng J.F."/>
            <person name="Han C."/>
            <person name="Tapia R."/>
            <person name="Goodwin L.A."/>
            <person name="Pitluck S."/>
            <person name="Liolios K."/>
            <person name="Mavromatis K."/>
            <person name="Pagani I."/>
            <person name="Ivanova N."/>
            <person name="Mikhailova N."/>
            <person name="Pati A."/>
            <person name="Chen A."/>
            <person name="Palaniappan K."/>
            <person name="Land M."/>
            <person name="Rohde M."/>
            <person name="Tindall B.J."/>
            <person name="Detter J.C."/>
            <person name="Goker M."/>
            <person name="Bristow J."/>
            <person name="Eisen J.A."/>
            <person name="Markowitz V."/>
            <person name="Hugenholtz P."/>
            <person name="Kyrpides N.C."/>
            <person name="Klenk H.P."/>
            <person name="Woyke T."/>
        </authorList>
    </citation>
    <scope>NUCLEOTIDE SEQUENCE [LARGE SCALE GENOMIC DNA]</scope>
    <source>
        <strain evidence="3">DSM 15749 / LMG 21470 / R-8282</strain>
    </source>
</reference>
<keyword evidence="3" id="KW-1185">Reference proteome</keyword>
<gene>
    <name evidence="2" type="ORF">Gilli_0707</name>
</gene>
<dbReference type="InterPro" id="IPR008894">
    <property type="entry name" value="QdtA_cupin_dom"/>
</dbReference>
<dbReference type="Gene3D" id="2.60.120.10">
    <property type="entry name" value="Jelly Rolls"/>
    <property type="match status" value="1"/>
</dbReference>
<dbReference type="InterPro" id="IPR014710">
    <property type="entry name" value="RmlC-like_jellyroll"/>
</dbReference>